<protein>
    <recommendedName>
        <fullName evidence="5">PepSY domain-containing protein</fullName>
    </recommendedName>
</protein>
<name>E6WVU9_PSEUU</name>
<accession>E6WVU9</accession>
<gene>
    <name evidence="3" type="ordered locus">Psesu_2540</name>
</gene>
<reference evidence="3 4" key="1">
    <citation type="submission" date="2011-01" db="EMBL/GenBank/DDBJ databases">
        <title>Complete sequence of Pseudoxanthomonas suwonensis 11-1.</title>
        <authorList>
            <consortium name="US DOE Joint Genome Institute"/>
            <person name="Lucas S."/>
            <person name="Copeland A."/>
            <person name="Lapidus A."/>
            <person name="Cheng J.-F."/>
            <person name="Goodwin L."/>
            <person name="Pitluck S."/>
            <person name="Teshima H."/>
            <person name="Detter J.C."/>
            <person name="Han C."/>
            <person name="Tapia R."/>
            <person name="Land M."/>
            <person name="Hauser L."/>
            <person name="Kyrpides N."/>
            <person name="Ivanova N."/>
            <person name="Ovchinnikova G."/>
            <person name="Siebers A.K."/>
            <person name="Allgaier M."/>
            <person name="Thelen M.P."/>
            <person name="Hugenholtz P."/>
            <person name="Gladden J."/>
            <person name="Woyke T."/>
        </authorList>
    </citation>
    <scope>NUCLEOTIDE SEQUENCE [LARGE SCALE GENOMIC DNA]</scope>
    <source>
        <strain evidence="4">11-1</strain>
    </source>
</reference>
<dbReference type="eggNOG" id="ENOG5032Q63">
    <property type="taxonomic scope" value="Bacteria"/>
</dbReference>
<keyword evidence="4" id="KW-1185">Reference proteome</keyword>
<dbReference type="EMBL" id="CP002446">
    <property type="protein sequence ID" value="ADV28372.1"/>
    <property type="molecule type" value="Genomic_DNA"/>
</dbReference>
<keyword evidence="2" id="KW-0732">Signal</keyword>
<evidence type="ECO:0000313" key="4">
    <source>
        <dbReference type="Proteomes" id="UP000008632"/>
    </source>
</evidence>
<sequence length="137" mass="15078">MMSASRRLLTVLLLAGLPVLAAAQPTVAGPGIGERGGPPRGERPVPRGERPAPHGERPVSREPHANAEARQSRRSVSEAVRWVQRSTGGQILGAELVPYEGRNITRVKYMDDRGRVRYMDDPGPGERSRRSSRRDDH</sequence>
<dbReference type="KEGG" id="psu:Psesu_2540"/>
<evidence type="ECO:0000256" key="2">
    <source>
        <dbReference type="SAM" id="SignalP"/>
    </source>
</evidence>
<feature type="compositionally biased region" description="Basic and acidic residues" evidence="1">
    <location>
        <begin position="40"/>
        <end position="71"/>
    </location>
</feature>
<feature type="compositionally biased region" description="Gly residues" evidence="1">
    <location>
        <begin position="30"/>
        <end position="39"/>
    </location>
</feature>
<feature type="signal peptide" evidence="2">
    <location>
        <begin position="1"/>
        <end position="23"/>
    </location>
</feature>
<proteinExistence type="predicted"/>
<evidence type="ECO:0000313" key="3">
    <source>
        <dbReference type="EMBL" id="ADV28372.1"/>
    </source>
</evidence>
<dbReference type="STRING" id="743721.Psesu_2540"/>
<organism evidence="3 4">
    <name type="scientific">Pseudoxanthomonas suwonensis (strain 11-1)</name>
    <dbReference type="NCBI Taxonomy" id="743721"/>
    <lineage>
        <taxon>Bacteria</taxon>
        <taxon>Pseudomonadati</taxon>
        <taxon>Pseudomonadota</taxon>
        <taxon>Gammaproteobacteria</taxon>
        <taxon>Lysobacterales</taxon>
        <taxon>Lysobacteraceae</taxon>
        <taxon>Pseudoxanthomonas</taxon>
    </lineage>
</organism>
<dbReference type="HOGENOM" id="CLU_1863528_0_0_6"/>
<evidence type="ECO:0000256" key="1">
    <source>
        <dbReference type="SAM" id="MobiDB-lite"/>
    </source>
</evidence>
<feature type="region of interest" description="Disordered" evidence="1">
    <location>
        <begin position="110"/>
        <end position="137"/>
    </location>
</feature>
<evidence type="ECO:0008006" key="5">
    <source>
        <dbReference type="Google" id="ProtNLM"/>
    </source>
</evidence>
<feature type="region of interest" description="Disordered" evidence="1">
    <location>
        <begin position="24"/>
        <end position="78"/>
    </location>
</feature>
<feature type="chain" id="PRO_5003215141" description="PepSY domain-containing protein" evidence="2">
    <location>
        <begin position="24"/>
        <end position="137"/>
    </location>
</feature>
<dbReference type="Proteomes" id="UP000008632">
    <property type="component" value="Chromosome"/>
</dbReference>
<dbReference type="AlphaFoldDB" id="E6WVU9"/>